<dbReference type="EC" id="2.7.11.1" evidence="1"/>
<dbReference type="AlphaFoldDB" id="A0AA86TST2"/>
<dbReference type="InterPro" id="IPR011009">
    <property type="entry name" value="Kinase-like_dom_sf"/>
</dbReference>
<gene>
    <name evidence="10" type="ORF">HINF_LOCUS14971</name>
    <name evidence="11" type="ORF">HINF_LOCUS1883</name>
</gene>
<evidence type="ECO:0000256" key="8">
    <source>
        <dbReference type="ARBA" id="ARBA00048679"/>
    </source>
</evidence>
<evidence type="ECO:0000256" key="4">
    <source>
        <dbReference type="ARBA" id="ARBA00022741"/>
    </source>
</evidence>
<comment type="catalytic activity">
    <reaction evidence="7">
        <text>L-threonyl-[protein] + ATP = O-phospho-L-threonyl-[protein] + ADP + H(+)</text>
        <dbReference type="Rhea" id="RHEA:46608"/>
        <dbReference type="Rhea" id="RHEA-COMP:11060"/>
        <dbReference type="Rhea" id="RHEA-COMP:11605"/>
        <dbReference type="ChEBI" id="CHEBI:15378"/>
        <dbReference type="ChEBI" id="CHEBI:30013"/>
        <dbReference type="ChEBI" id="CHEBI:30616"/>
        <dbReference type="ChEBI" id="CHEBI:61977"/>
        <dbReference type="ChEBI" id="CHEBI:456216"/>
        <dbReference type="EC" id="2.7.11.1"/>
    </reaction>
</comment>
<dbReference type="InterPro" id="IPR000719">
    <property type="entry name" value="Prot_kinase_dom"/>
</dbReference>
<accession>A0AA86TST2</accession>
<evidence type="ECO:0000256" key="7">
    <source>
        <dbReference type="ARBA" id="ARBA00047899"/>
    </source>
</evidence>
<evidence type="ECO:0000313" key="11">
    <source>
        <dbReference type="EMBL" id="CAL5972394.1"/>
    </source>
</evidence>
<evidence type="ECO:0000313" key="12">
    <source>
        <dbReference type="Proteomes" id="UP001642409"/>
    </source>
</evidence>
<comment type="caution">
    <text evidence="10">The sequence shown here is derived from an EMBL/GenBank/DDBJ whole genome shotgun (WGS) entry which is preliminary data.</text>
</comment>
<evidence type="ECO:0000256" key="6">
    <source>
        <dbReference type="ARBA" id="ARBA00022840"/>
    </source>
</evidence>
<dbReference type="PANTHER" id="PTHR43895">
    <property type="entry name" value="CALCIUM/CALMODULIN-DEPENDENT PROTEIN KINASE KINASE-RELATED"/>
    <property type="match status" value="1"/>
</dbReference>
<organism evidence="10">
    <name type="scientific">Hexamita inflata</name>
    <dbReference type="NCBI Taxonomy" id="28002"/>
    <lineage>
        <taxon>Eukaryota</taxon>
        <taxon>Metamonada</taxon>
        <taxon>Diplomonadida</taxon>
        <taxon>Hexamitidae</taxon>
        <taxon>Hexamitinae</taxon>
        <taxon>Hexamita</taxon>
    </lineage>
</organism>
<reference evidence="11 12" key="2">
    <citation type="submission" date="2024-07" db="EMBL/GenBank/DDBJ databases">
        <authorList>
            <person name="Akdeniz Z."/>
        </authorList>
    </citation>
    <scope>NUCLEOTIDE SEQUENCE [LARGE SCALE GENOMIC DNA]</scope>
</reference>
<evidence type="ECO:0000256" key="1">
    <source>
        <dbReference type="ARBA" id="ARBA00012513"/>
    </source>
</evidence>
<keyword evidence="6" id="KW-0067">ATP-binding</keyword>
<keyword evidence="2" id="KW-0723">Serine/threonine-protein kinase</keyword>
<dbReference type="Proteomes" id="UP001642409">
    <property type="component" value="Unassembled WGS sequence"/>
</dbReference>
<evidence type="ECO:0000313" key="10">
    <source>
        <dbReference type="EMBL" id="CAI9927326.1"/>
    </source>
</evidence>
<sequence length="500" mass="57688">MNDTYNIKLQSIGSHLYINEYELISFLGKGTSSTVYKCKLLNEEFALMISQQPYYNQKSVTDQLFDLQCSKIIRTFKVNDIQINMSQQHKIHFGDSIFQSGSDQYIAICTYISGNSFDNNLTCTMKLDVLMDHFRQFCIQIQKMHTKNVFHFDIKPEHLILDKDKYQIIDFSSSVIINEQHNINADLLTHSYKTTQYVASSPLFSTQVLENSIICEKQDVYALGCVLYKNLMGQCRTKPLNRNSQTINNVKMRCNELIADLLSGMLDGEQVYRYTMNQVINHPAMFPKKNIKDLIQFKFEYVSSLNQLMFKNALKQGSIMRSFSAQNRINQGENEIVSSRINDDYFLDFVKLNTVNQNVLQQHILNLTQKQQLETINNSSPYISFSVRSNKHSDIHSLSSQVQVSKSTLKFSSKLNYEYVNICDDSSNTSSTLISRNQSNVEWQFSKDNQTDIEAETKTSKQYNLRAQMSFISVPSCMDTNEEQISESLYKSDCDPIGFL</sequence>
<dbReference type="PROSITE" id="PS50011">
    <property type="entry name" value="PROTEIN_KINASE_DOM"/>
    <property type="match status" value="1"/>
</dbReference>
<dbReference type="SMART" id="SM00220">
    <property type="entry name" value="S_TKc"/>
    <property type="match status" value="1"/>
</dbReference>
<dbReference type="EMBL" id="CAXDID020000003">
    <property type="protein sequence ID" value="CAL5972394.1"/>
    <property type="molecule type" value="Genomic_DNA"/>
</dbReference>
<keyword evidence="3" id="KW-0808">Transferase</keyword>
<dbReference type="GO" id="GO:0005524">
    <property type="term" value="F:ATP binding"/>
    <property type="evidence" value="ECO:0007669"/>
    <property type="project" value="UniProtKB-KW"/>
</dbReference>
<evidence type="ECO:0000256" key="2">
    <source>
        <dbReference type="ARBA" id="ARBA00022527"/>
    </source>
</evidence>
<dbReference type="Gene3D" id="1.10.510.10">
    <property type="entry name" value="Transferase(Phosphotransferase) domain 1"/>
    <property type="match status" value="1"/>
</dbReference>
<proteinExistence type="predicted"/>
<dbReference type="PANTHER" id="PTHR43895:SF32">
    <property type="entry name" value="SERINE_THREONINE-PROTEIN KINASE CHK1"/>
    <property type="match status" value="1"/>
</dbReference>
<feature type="domain" description="Protein kinase" evidence="9">
    <location>
        <begin position="21"/>
        <end position="285"/>
    </location>
</feature>
<keyword evidence="5 11" id="KW-0418">Kinase</keyword>
<dbReference type="GO" id="GO:0007165">
    <property type="term" value="P:signal transduction"/>
    <property type="evidence" value="ECO:0007669"/>
    <property type="project" value="TreeGrafter"/>
</dbReference>
<comment type="catalytic activity">
    <reaction evidence="8">
        <text>L-seryl-[protein] + ATP = O-phospho-L-seryl-[protein] + ADP + H(+)</text>
        <dbReference type="Rhea" id="RHEA:17989"/>
        <dbReference type="Rhea" id="RHEA-COMP:9863"/>
        <dbReference type="Rhea" id="RHEA-COMP:11604"/>
        <dbReference type="ChEBI" id="CHEBI:15378"/>
        <dbReference type="ChEBI" id="CHEBI:29999"/>
        <dbReference type="ChEBI" id="CHEBI:30616"/>
        <dbReference type="ChEBI" id="CHEBI:83421"/>
        <dbReference type="ChEBI" id="CHEBI:456216"/>
        <dbReference type="EC" id="2.7.11.1"/>
    </reaction>
</comment>
<protein>
    <recommendedName>
        <fullName evidence="1">non-specific serine/threonine protein kinase</fullName>
        <ecNumber evidence="1">2.7.11.1</ecNumber>
    </recommendedName>
</protein>
<evidence type="ECO:0000259" key="9">
    <source>
        <dbReference type="PROSITE" id="PS50011"/>
    </source>
</evidence>
<dbReference type="Pfam" id="PF00069">
    <property type="entry name" value="Pkinase"/>
    <property type="match status" value="1"/>
</dbReference>
<reference evidence="10" key="1">
    <citation type="submission" date="2023-06" db="EMBL/GenBank/DDBJ databases">
        <authorList>
            <person name="Kurt Z."/>
        </authorList>
    </citation>
    <scope>NUCLEOTIDE SEQUENCE</scope>
</reference>
<dbReference type="EMBL" id="CATOUU010000380">
    <property type="protein sequence ID" value="CAI9927326.1"/>
    <property type="molecule type" value="Genomic_DNA"/>
</dbReference>
<dbReference type="GO" id="GO:0004674">
    <property type="term" value="F:protein serine/threonine kinase activity"/>
    <property type="evidence" value="ECO:0007669"/>
    <property type="project" value="UniProtKB-KW"/>
</dbReference>
<evidence type="ECO:0000256" key="3">
    <source>
        <dbReference type="ARBA" id="ARBA00022679"/>
    </source>
</evidence>
<keyword evidence="4" id="KW-0547">Nucleotide-binding</keyword>
<name>A0AA86TST2_9EUKA</name>
<dbReference type="SUPFAM" id="SSF56112">
    <property type="entry name" value="Protein kinase-like (PK-like)"/>
    <property type="match status" value="1"/>
</dbReference>
<keyword evidence="12" id="KW-1185">Reference proteome</keyword>
<evidence type="ECO:0000256" key="5">
    <source>
        <dbReference type="ARBA" id="ARBA00022777"/>
    </source>
</evidence>